<accession>A0ABR8CZ13</accession>
<dbReference type="EMBL" id="JACJSG010000006">
    <property type="protein sequence ID" value="MBD2500184.1"/>
    <property type="molecule type" value="Genomic_DNA"/>
</dbReference>
<evidence type="ECO:0000256" key="1">
    <source>
        <dbReference type="SAM" id="Coils"/>
    </source>
</evidence>
<gene>
    <name evidence="2" type="ORF">H6G83_06040</name>
</gene>
<proteinExistence type="predicted"/>
<sequence length="400" mass="44887">MTSEIDQLLADWKNKIQVVSQNLFDLQELPTYQRLCGTPGFPKVDLIGITATKIDPALAAINDLFQYFDLLLQKVEQASRLRQQMPRFLASEQKIAEIKELLTGASIQLPVGQTPLSQRDLLTGSQRANAIAPAELLQLMTQAFSIARDAVLAVDAAWANLDRIIQDAEWQILELQNLAVSLNQGNFHQLVQAREAIASLKAKIEQDPLGVSADIDQQIKPLLAQVRLQLDLCEKQQTQLQEKLAIAQDLLAQLIKLHSQSLAAFTESQEKVLYSTAYTPLPQEQIDALSQWLTRLQNKLEEGLINPIMLGLDNWSRKAREYITLEQQAYTNNSALLKTRQELRGRLDALQAKALARGLVEDQLLVDLATQAKQLLYTRPTPLEQASVLVTQYEKRLNSP</sequence>
<evidence type="ECO:0000313" key="2">
    <source>
        <dbReference type="EMBL" id="MBD2500184.1"/>
    </source>
</evidence>
<evidence type="ECO:0000313" key="3">
    <source>
        <dbReference type="Proteomes" id="UP000661112"/>
    </source>
</evidence>
<keyword evidence="3" id="KW-1185">Reference proteome</keyword>
<comment type="caution">
    <text evidence="2">The sequence shown here is derived from an EMBL/GenBank/DDBJ whole genome shotgun (WGS) entry which is preliminary data.</text>
</comment>
<feature type="coiled-coil region" evidence="1">
    <location>
        <begin position="223"/>
        <end position="250"/>
    </location>
</feature>
<organism evidence="2 3">
    <name type="scientific">Anabaena azotica FACHB-119</name>
    <dbReference type="NCBI Taxonomy" id="947527"/>
    <lineage>
        <taxon>Bacteria</taxon>
        <taxon>Bacillati</taxon>
        <taxon>Cyanobacteriota</taxon>
        <taxon>Cyanophyceae</taxon>
        <taxon>Nostocales</taxon>
        <taxon>Nostocaceae</taxon>
        <taxon>Anabaena</taxon>
        <taxon>Anabaena azotica</taxon>
    </lineage>
</organism>
<dbReference type="RefSeq" id="WP_190468469.1">
    <property type="nucleotide sequence ID" value="NZ_JACJSG010000006.1"/>
</dbReference>
<keyword evidence="1" id="KW-0175">Coiled coil</keyword>
<name>A0ABR8CZ13_9NOST</name>
<protein>
    <submittedName>
        <fullName evidence="2">Uncharacterized protein</fullName>
    </submittedName>
</protein>
<dbReference type="Proteomes" id="UP000661112">
    <property type="component" value="Unassembled WGS sequence"/>
</dbReference>
<reference evidence="2 3" key="1">
    <citation type="journal article" date="2020" name="ISME J.">
        <title>Comparative genomics reveals insights into cyanobacterial evolution and habitat adaptation.</title>
        <authorList>
            <person name="Chen M.Y."/>
            <person name="Teng W.K."/>
            <person name="Zhao L."/>
            <person name="Hu C.X."/>
            <person name="Zhou Y.K."/>
            <person name="Han B.P."/>
            <person name="Song L.R."/>
            <person name="Shu W.S."/>
        </authorList>
    </citation>
    <scope>NUCLEOTIDE SEQUENCE [LARGE SCALE GENOMIC DNA]</scope>
    <source>
        <strain evidence="2 3">FACHB-119</strain>
    </source>
</reference>